<feature type="compositionally biased region" description="Basic and acidic residues" evidence="1">
    <location>
        <begin position="102"/>
        <end position="116"/>
    </location>
</feature>
<evidence type="ECO:0000313" key="3">
    <source>
        <dbReference type="Proteomes" id="UP000030108"/>
    </source>
</evidence>
<feature type="compositionally biased region" description="Polar residues" evidence="1">
    <location>
        <begin position="574"/>
        <end position="586"/>
    </location>
</feature>
<dbReference type="EMBL" id="JATN01000321">
    <property type="protein sequence ID" value="EUC59170.1"/>
    <property type="molecule type" value="Genomic_DNA"/>
</dbReference>
<feature type="non-terminal residue" evidence="2">
    <location>
        <position position="611"/>
    </location>
</feature>
<feature type="compositionally biased region" description="Polar residues" evidence="1">
    <location>
        <begin position="274"/>
        <end position="284"/>
    </location>
</feature>
<accession>A0A0A1UK29</accession>
<feature type="region of interest" description="Disordered" evidence="1">
    <location>
        <begin position="254"/>
        <end position="284"/>
    </location>
</feature>
<proteinExistence type="predicted"/>
<comment type="caution">
    <text evidence="2">The sequence shown here is derived from an EMBL/GenBank/DDBJ whole genome shotgun (WGS) entry which is preliminary data.</text>
</comment>
<dbReference type="Proteomes" id="UP000030108">
    <property type="component" value="Unassembled WGS sequence"/>
</dbReference>
<protein>
    <submittedName>
        <fullName evidence="2">Uncharacterized protein</fullName>
    </submittedName>
</protein>
<feature type="compositionally biased region" description="Basic and acidic residues" evidence="1">
    <location>
        <begin position="1"/>
        <end position="12"/>
    </location>
</feature>
<gene>
    <name evidence="2" type="ORF">RSOL_299420</name>
</gene>
<feature type="compositionally biased region" description="Polar residues" evidence="1">
    <location>
        <begin position="65"/>
        <end position="75"/>
    </location>
</feature>
<feature type="compositionally biased region" description="Polar residues" evidence="1">
    <location>
        <begin position="117"/>
        <end position="137"/>
    </location>
</feature>
<feature type="compositionally biased region" description="Basic and acidic residues" evidence="1">
    <location>
        <begin position="28"/>
        <end position="61"/>
    </location>
</feature>
<feature type="region of interest" description="Disordered" evidence="1">
    <location>
        <begin position="1"/>
        <end position="80"/>
    </location>
</feature>
<evidence type="ECO:0000313" key="2">
    <source>
        <dbReference type="EMBL" id="EUC59170.1"/>
    </source>
</evidence>
<feature type="region of interest" description="Disordered" evidence="1">
    <location>
        <begin position="101"/>
        <end position="143"/>
    </location>
</feature>
<name>A0A0A1UK29_9AGAM</name>
<reference evidence="3" key="1">
    <citation type="journal article" date="2014" name="Genome Announc.">
        <title>Draft genome sequence of the plant-pathogenic soil fungus Rhizoctonia solani anastomosis group 3 strain Rhs1AP.</title>
        <authorList>
            <person name="Cubeta M.A."/>
            <person name="Thomas E."/>
            <person name="Dean R.A."/>
            <person name="Jabaji S."/>
            <person name="Neate S.M."/>
            <person name="Tavantzis S."/>
            <person name="Toda T."/>
            <person name="Vilgalys R."/>
            <person name="Bharathan N."/>
            <person name="Fedorova-Abrams N."/>
            <person name="Pakala S.B."/>
            <person name="Pakala S.M."/>
            <person name="Zafar N."/>
            <person name="Joardar V."/>
            <person name="Losada L."/>
            <person name="Nierman W.C."/>
        </authorList>
    </citation>
    <scope>NUCLEOTIDE SEQUENCE [LARGE SCALE GENOMIC DNA]</scope>
    <source>
        <strain evidence="3">AG-3</strain>
    </source>
</reference>
<dbReference type="AlphaFoldDB" id="A0A0A1UK29"/>
<feature type="region of interest" description="Disordered" evidence="1">
    <location>
        <begin position="539"/>
        <end position="600"/>
    </location>
</feature>
<organism evidence="2 3">
    <name type="scientific">Rhizoctonia solani AG-3 Rhs1AP</name>
    <dbReference type="NCBI Taxonomy" id="1086054"/>
    <lineage>
        <taxon>Eukaryota</taxon>
        <taxon>Fungi</taxon>
        <taxon>Dikarya</taxon>
        <taxon>Basidiomycota</taxon>
        <taxon>Agaricomycotina</taxon>
        <taxon>Agaricomycetes</taxon>
        <taxon>Cantharellales</taxon>
        <taxon>Ceratobasidiaceae</taxon>
        <taxon>Rhizoctonia</taxon>
    </lineage>
</organism>
<sequence length="611" mass="66937">MSMRRYIPENSRRGKQSQLPLPPPPPPPREDKTNADGSKEQGAEVGKRNSESESESEHAGEDSETNQSTRTSQGFKRTGAAFTSDEIAAMSHEVLVRNLEATQRDERIEETRDHTSTDQPSETPTTAAPANPSNQNHRSMELAHARRSLKSLADLKDGNVVGPTVRDANGVAQYWTTNNQGVKRLTPAWEEDFEINMKFWGEDFLRRCRVEQEMPALGRDYLKTVTDEAFLKALKEGAWRSYAANAKLAARGALEQSREAKNQNNRANGRRGTKATQHAKASQGTCVDSGLPDFSFLYRPRAQSLPVANKDNSGQEVVLVPSYLSDAALVIKEALDSKTGSRSKKSLVYIKFDEPLPKLDEYKKSMHLIDPLCTIVPNVTEFTQLYSLPREYLPSIPSGVKLPGGDNRPSTSTALAHNEHLATPSNRVEDSPAIVNFPGTNEGFQVDEDLELPLPPPAVPQLAKVANATDVNTGNTAGHADIPNTTDAVDVQNPGPYEHQLNEGHYVNGEFIAAPPTSGGSDAHVSTQLFGVLIDPKGQHVATSPSISPQKRVIEGNEAMSKRRKKEVSGHPPQRSTRLQSTQVDENTNRDDEQAIGGGSVEKVILRISRK</sequence>
<evidence type="ECO:0000256" key="1">
    <source>
        <dbReference type="SAM" id="MobiDB-lite"/>
    </source>
</evidence>